<dbReference type="AlphaFoldDB" id="A0A9P4JN27"/>
<proteinExistence type="predicted"/>
<evidence type="ECO:0000256" key="1">
    <source>
        <dbReference type="SAM" id="MobiDB-lite"/>
    </source>
</evidence>
<feature type="compositionally biased region" description="Polar residues" evidence="1">
    <location>
        <begin position="154"/>
        <end position="166"/>
    </location>
</feature>
<dbReference type="Proteomes" id="UP000799536">
    <property type="component" value="Unassembled WGS sequence"/>
</dbReference>
<organism evidence="2 3">
    <name type="scientific">Delitschia confertaspora ATCC 74209</name>
    <dbReference type="NCBI Taxonomy" id="1513339"/>
    <lineage>
        <taxon>Eukaryota</taxon>
        <taxon>Fungi</taxon>
        <taxon>Dikarya</taxon>
        <taxon>Ascomycota</taxon>
        <taxon>Pezizomycotina</taxon>
        <taxon>Dothideomycetes</taxon>
        <taxon>Pleosporomycetidae</taxon>
        <taxon>Pleosporales</taxon>
        <taxon>Delitschiaceae</taxon>
        <taxon>Delitschia</taxon>
    </lineage>
</organism>
<sequence>MISVIITSATYSPLQFPDDRDLLLAMFPNFQLQRLGTEKCQDVELVDIFRTPFCSRIFDLMVKNRYERSSVLHGTIQVSNPPLHRPVTSRTLYIASSCHPLATSLSGEATIYFVLRTKGKPSTCLALSISIACSKTVRIELHPYKPQTNRHHNPSASGAGPTSSHNASEFLHKQWDKSTEIAYRPSTPFELLSSSAMRRLRVRCRSLTSSYFSYISLRLRRVQNVPNRHSVHECVVVSTPFGARCP</sequence>
<keyword evidence="3" id="KW-1185">Reference proteome</keyword>
<accession>A0A9P4JN27</accession>
<comment type="caution">
    <text evidence="2">The sequence shown here is derived from an EMBL/GenBank/DDBJ whole genome shotgun (WGS) entry which is preliminary data.</text>
</comment>
<evidence type="ECO:0000313" key="2">
    <source>
        <dbReference type="EMBL" id="KAF2202105.1"/>
    </source>
</evidence>
<feature type="region of interest" description="Disordered" evidence="1">
    <location>
        <begin position="145"/>
        <end position="166"/>
    </location>
</feature>
<reference evidence="2" key="1">
    <citation type="journal article" date="2020" name="Stud. Mycol.">
        <title>101 Dothideomycetes genomes: a test case for predicting lifestyles and emergence of pathogens.</title>
        <authorList>
            <person name="Haridas S."/>
            <person name="Albert R."/>
            <person name="Binder M."/>
            <person name="Bloem J."/>
            <person name="Labutti K."/>
            <person name="Salamov A."/>
            <person name="Andreopoulos B."/>
            <person name="Baker S."/>
            <person name="Barry K."/>
            <person name="Bills G."/>
            <person name="Bluhm B."/>
            <person name="Cannon C."/>
            <person name="Castanera R."/>
            <person name="Culley D."/>
            <person name="Daum C."/>
            <person name="Ezra D."/>
            <person name="Gonzalez J."/>
            <person name="Henrissat B."/>
            <person name="Kuo A."/>
            <person name="Liang C."/>
            <person name="Lipzen A."/>
            <person name="Lutzoni F."/>
            <person name="Magnuson J."/>
            <person name="Mondo S."/>
            <person name="Nolan M."/>
            <person name="Ohm R."/>
            <person name="Pangilinan J."/>
            <person name="Park H.-J."/>
            <person name="Ramirez L."/>
            <person name="Alfaro M."/>
            <person name="Sun H."/>
            <person name="Tritt A."/>
            <person name="Yoshinaga Y."/>
            <person name="Zwiers L.-H."/>
            <person name="Turgeon B."/>
            <person name="Goodwin S."/>
            <person name="Spatafora J."/>
            <person name="Crous P."/>
            <person name="Grigoriev I."/>
        </authorList>
    </citation>
    <scope>NUCLEOTIDE SEQUENCE</scope>
    <source>
        <strain evidence="2">ATCC 74209</strain>
    </source>
</reference>
<name>A0A9P4JN27_9PLEO</name>
<protein>
    <submittedName>
        <fullName evidence="2">Uncharacterized protein</fullName>
    </submittedName>
</protein>
<evidence type="ECO:0000313" key="3">
    <source>
        <dbReference type="Proteomes" id="UP000799536"/>
    </source>
</evidence>
<dbReference type="EMBL" id="ML993949">
    <property type="protein sequence ID" value="KAF2202105.1"/>
    <property type="molecule type" value="Genomic_DNA"/>
</dbReference>
<gene>
    <name evidence="2" type="ORF">GQ43DRAFT_9891</name>
</gene>